<dbReference type="EMBL" id="CP017603">
    <property type="protein sequence ID" value="AOY74821.1"/>
    <property type="molecule type" value="Genomic_DNA"/>
</dbReference>
<sequence>MKMFFQQIINGITLGSTYALTAIGYTMVFGILELVNFSHGAVYMFGAFICLMLMTALGIGFLPAFVISVLLTGIFGILIDKVALLPLRKKNAPKVTALISTIGISIFLQNLVMVVWGSETKNFPLAFNLGFIQFESFRISYLQIIILLTSVILMMGLTLLVKKTKIGKAMRATAQNMEAARLMGINVDHIVSFTFFLGAGLATVAGVMVGMYYQSVDPMMGFMAGLKAFAAAVLGGIGILPGAILGGLLIGVTETLAAGYIHSGYRDAIAFAILITVLLIKPTGLLGKEVQKKV</sequence>
<dbReference type="CDD" id="cd06582">
    <property type="entry name" value="TM_PBP1_LivH_like"/>
    <property type="match status" value="1"/>
</dbReference>
<evidence type="ECO:0000256" key="7">
    <source>
        <dbReference type="ARBA" id="ARBA00022989"/>
    </source>
</evidence>
<keyword evidence="3" id="KW-1003">Cell membrane</keyword>
<evidence type="ECO:0000256" key="5">
    <source>
        <dbReference type="ARBA" id="ARBA00022692"/>
    </source>
</evidence>
<feature type="transmembrane region" description="Helical" evidence="10">
    <location>
        <begin position="12"/>
        <end position="35"/>
    </location>
</feature>
<keyword evidence="2" id="KW-0813">Transport</keyword>
<keyword evidence="5 10" id="KW-0812">Transmembrane</keyword>
<reference evidence="11 12" key="1">
    <citation type="submission" date="2016-10" db="EMBL/GenBank/DDBJ databases">
        <title>Complete Genome Sequence of Acetogen Clostridium formicoaceticum ATCC 27076.</title>
        <authorList>
            <person name="Bao T."/>
            <person name="Cheng C."/>
            <person name="Zhao J."/>
            <person name="Yang S.-T."/>
            <person name="Wang J."/>
            <person name="Wang M."/>
        </authorList>
    </citation>
    <scope>NUCLEOTIDE SEQUENCE [LARGE SCALE GENOMIC DNA]</scope>
    <source>
        <strain evidence="11 12">ATCC 27076</strain>
    </source>
</reference>
<keyword evidence="8 10" id="KW-0472">Membrane</keyword>
<evidence type="ECO:0000256" key="3">
    <source>
        <dbReference type="ARBA" id="ARBA00022475"/>
    </source>
</evidence>
<keyword evidence="12" id="KW-1185">Reference proteome</keyword>
<evidence type="ECO:0000256" key="8">
    <source>
        <dbReference type="ARBA" id="ARBA00023136"/>
    </source>
</evidence>
<evidence type="ECO:0000256" key="4">
    <source>
        <dbReference type="ARBA" id="ARBA00022519"/>
    </source>
</evidence>
<evidence type="ECO:0000256" key="10">
    <source>
        <dbReference type="SAM" id="Phobius"/>
    </source>
</evidence>
<evidence type="ECO:0000313" key="11">
    <source>
        <dbReference type="EMBL" id="AOY74821.1"/>
    </source>
</evidence>
<dbReference type="Pfam" id="PF02653">
    <property type="entry name" value="BPD_transp_2"/>
    <property type="match status" value="1"/>
</dbReference>
<feature type="transmembrane region" description="Helical" evidence="10">
    <location>
        <begin position="138"/>
        <end position="161"/>
    </location>
</feature>
<dbReference type="RefSeq" id="WP_070963798.1">
    <property type="nucleotide sequence ID" value="NZ_CP017603.1"/>
</dbReference>
<feature type="transmembrane region" description="Helical" evidence="10">
    <location>
        <begin position="190"/>
        <end position="213"/>
    </location>
</feature>
<name>A0ABN4T5S5_9CLOT</name>
<organism evidence="11 12">
    <name type="scientific">Clostridium formicaceticum</name>
    <dbReference type="NCBI Taxonomy" id="1497"/>
    <lineage>
        <taxon>Bacteria</taxon>
        <taxon>Bacillati</taxon>
        <taxon>Bacillota</taxon>
        <taxon>Clostridia</taxon>
        <taxon>Eubacteriales</taxon>
        <taxon>Clostridiaceae</taxon>
        <taxon>Clostridium</taxon>
    </lineage>
</organism>
<comment type="subcellular location">
    <subcellularLocation>
        <location evidence="1">Cell membrane</location>
        <topology evidence="1">Multi-pass membrane protein</topology>
    </subcellularLocation>
</comment>
<proteinExistence type="inferred from homology"/>
<dbReference type="Proteomes" id="UP000177894">
    <property type="component" value="Chromosome"/>
</dbReference>
<gene>
    <name evidence="11" type="ORF">BJL90_01925</name>
</gene>
<evidence type="ECO:0000256" key="9">
    <source>
        <dbReference type="ARBA" id="ARBA00037998"/>
    </source>
</evidence>
<protein>
    <submittedName>
        <fullName evidence="11">Branched-chain amino acid ABC transporter permease</fullName>
    </submittedName>
</protein>
<evidence type="ECO:0000313" key="12">
    <source>
        <dbReference type="Proteomes" id="UP000177894"/>
    </source>
</evidence>
<evidence type="ECO:0000256" key="2">
    <source>
        <dbReference type="ARBA" id="ARBA00022448"/>
    </source>
</evidence>
<feature type="transmembrane region" description="Helical" evidence="10">
    <location>
        <begin position="95"/>
        <end position="118"/>
    </location>
</feature>
<feature type="transmembrane region" description="Helical" evidence="10">
    <location>
        <begin position="41"/>
        <end position="74"/>
    </location>
</feature>
<evidence type="ECO:0000256" key="1">
    <source>
        <dbReference type="ARBA" id="ARBA00004651"/>
    </source>
</evidence>
<dbReference type="PANTHER" id="PTHR11795">
    <property type="entry name" value="BRANCHED-CHAIN AMINO ACID TRANSPORT SYSTEM PERMEASE PROTEIN LIVH"/>
    <property type="match status" value="1"/>
</dbReference>
<feature type="transmembrane region" description="Helical" evidence="10">
    <location>
        <begin position="268"/>
        <end position="287"/>
    </location>
</feature>
<keyword evidence="4" id="KW-0997">Cell inner membrane</keyword>
<dbReference type="PANTHER" id="PTHR11795:SF371">
    <property type="entry name" value="HIGH-AFFINITY BRANCHED-CHAIN AMINO ACID TRANSPORT SYSTEM PERMEASE PROTEIN LIVH"/>
    <property type="match status" value="1"/>
</dbReference>
<comment type="similarity">
    <text evidence="9">Belongs to the binding-protein-dependent transport system permease family. LivHM subfamily.</text>
</comment>
<evidence type="ECO:0000256" key="6">
    <source>
        <dbReference type="ARBA" id="ARBA00022970"/>
    </source>
</evidence>
<accession>A0ABN4T5S5</accession>
<keyword evidence="6" id="KW-0029">Amino-acid transport</keyword>
<dbReference type="InterPro" id="IPR001851">
    <property type="entry name" value="ABC_transp_permease"/>
</dbReference>
<dbReference type="InterPro" id="IPR052157">
    <property type="entry name" value="BCAA_transport_permease"/>
</dbReference>
<keyword evidence="7 10" id="KW-1133">Transmembrane helix</keyword>